<evidence type="ECO:0000313" key="4">
    <source>
        <dbReference type="Proteomes" id="UP000236291"/>
    </source>
</evidence>
<reference evidence="3 4" key="2">
    <citation type="journal article" date="2017" name="Front. Plant Sci.">
        <title>Gene Classification and Mining of Molecular Markers Useful in Red Clover (Trifolium pratense) Breeding.</title>
        <authorList>
            <person name="Istvanek J."/>
            <person name="Dluhosova J."/>
            <person name="Dluhos P."/>
            <person name="Patkova L."/>
            <person name="Nedelnik J."/>
            <person name="Repkova J."/>
        </authorList>
    </citation>
    <scope>NUCLEOTIDE SEQUENCE [LARGE SCALE GENOMIC DNA]</scope>
    <source>
        <strain evidence="4">cv. Tatra</strain>
        <tissue evidence="3">Young leaves</tissue>
    </source>
</reference>
<dbReference type="EMBL" id="ASHM01023338">
    <property type="protein sequence ID" value="PNX71453.1"/>
    <property type="molecule type" value="Genomic_DNA"/>
</dbReference>
<comment type="caution">
    <text evidence="3">The sequence shown here is derived from an EMBL/GenBank/DDBJ whole genome shotgun (WGS) entry which is preliminary data.</text>
</comment>
<evidence type="ECO:0000256" key="2">
    <source>
        <dbReference type="SAM" id="SignalP"/>
    </source>
</evidence>
<name>A0A2K3KYV0_TRIPR</name>
<feature type="chain" id="PRO_5014355599" evidence="2">
    <location>
        <begin position="32"/>
        <end position="53"/>
    </location>
</feature>
<feature type="compositionally biased region" description="Acidic residues" evidence="1">
    <location>
        <begin position="44"/>
        <end position="53"/>
    </location>
</feature>
<keyword evidence="2" id="KW-0732">Signal</keyword>
<protein>
    <submittedName>
        <fullName evidence="3">Uncharacterized protein</fullName>
    </submittedName>
</protein>
<proteinExistence type="predicted"/>
<dbReference type="AlphaFoldDB" id="A0A2K3KYV0"/>
<feature type="region of interest" description="Disordered" evidence="1">
    <location>
        <begin position="30"/>
        <end position="53"/>
    </location>
</feature>
<evidence type="ECO:0000313" key="3">
    <source>
        <dbReference type="EMBL" id="PNX71453.1"/>
    </source>
</evidence>
<dbReference type="Proteomes" id="UP000236291">
    <property type="component" value="Unassembled WGS sequence"/>
</dbReference>
<sequence>MSAALGSKGEIVLTVALSGIAALLIPEGTLATHGDGGRTLPEIGNEDGDGNDG</sequence>
<accession>A0A2K3KYV0</accession>
<evidence type="ECO:0000256" key="1">
    <source>
        <dbReference type="SAM" id="MobiDB-lite"/>
    </source>
</evidence>
<feature type="signal peptide" evidence="2">
    <location>
        <begin position="1"/>
        <end position="31"/>
    </location>
</feature>
<gene>
    <name evidence="3" type="ORF">L195_g027333</name>
</gene>
<organism evidence="3 4">
    <name type="scientific">Trifolium pratense</name>
    <name type="common">Red clover</name>
    <dbReference type="NCBI Taxonomy" id="57577"/>
    <lineage>
        <taxon>Eukaryota</taxon>
        <taxon>Viridiplantae</taxon>
        <taxon>Streptophyta</taxon>
        <taxon>Embryophyta</taxon>
        <taxon>Tracheophyta</taxon>
        <taxon>Spermatophyta</taxon>
        <taxon>Magnoliopsida</taxon>
        <taxon>eudicotyledons</taxon>
        <taxon>Gunneridae</taxon>
        <taxon>Pentapetalae</taxon>
        <taxon>rosids</taxon>
        <taxon>fabids</taxon>
        <taxon>Fabales</taxon>
        <taxon>Fabaceae</taxon>
        <taxon>Papilionoideae</taxon>
        <taxon>50 kb inversion clade</taxon>
        <taxon>NPAAA clade</taxon>
        <taxon>Hologalegina</taxon>
        <taxon>IRL clade</taxon>
        <taxon>Trifolieae</taxon>
        <taxon>Trifolium</taxon>
    </lineage>
</organism>
<reference evidence="3 4" key="1">
    <citation type="journal article" date="2014" name="Am. J. Bot.">
        <title>Genome assembly and annotation for red clover (Trifolium pratense; Fabaceae).</title>
        <authorList>
            <person name="Istvanek J."/>
            <person name="Jaros M."/>
            <person name="Krenek A."/>
            <person name="Repkova J."/>
        </authorList>
    </citation>
    <scope>NUCLEOTIDE SEQUENCE [LARGE SCALE GENOMIC DNA]</scope>
    <source>
        <strain evidence="4">cv. Tatra</strain>
        <tissue evidence="3">Young leaves</tissue>
    </source>
</reference>